<dbReference type="SUPFAM" id="SSF82771">
    <property type="entry name" value="GIY-YIG endonuclease"/>
    <property type="match status" value="1"/>
</dbReference>
<gene>
    <name evidence="3" type="primary">polC</name>
    <name evidence="3" type="ORF">NCTC9935_00498</name>
</gene>
<protein>
    <submittedName>
        <fullName evidence="3">DNA polymerase III polC-type</fullName>
        <ecNumber evidence="3">2.7.7.7</ecNumber>
    </submittedName>
</protein>
<dbReference type="InterPro" id="IPR006054">
    <property type="entry name" value="DnaQ"/>
</dbReference>
<dbReference type="STRING" id="1660.APY09_07035"/>
<dbReference type="SMART" id="SM00465">
    <property type="entry name" value="GIYc"/>
    <property type="match status" value="1"/>
</dbReference>
<accession>A0A2X0U3W1</accession>
<dbReference type="GO" id="GO:0003677">
    <property type="term" value="F:DNA binding"/>
    <property type="evidence" value="ECO:0007669"/>
    <property type="project" value="InterPro"/>
</dbReference>
<evidence type="ECO:0000313" key="3">
    <source>
        <dbReference type="EMBL" id="SPT54945.1"/>
    </source>
</evidence>
<dbReference type="AlphaFoldDB" id="A0A2X0U3W1"/>
<dbReference type="Proteomes" id="UP000250192">
    <property type="component" value="Unassembled WGS sequence"/>
</dbReference>
<dbReference type="GO" id="GO:0005829">
    <property type="term" value="C:cytosol"/>
    <property type="evidence" value="ECO:0007669"/>
    <property type="project" value="TreeGrafter"/>
</dbReference>
<keyword evidence="1" id="KW-0269">Exonuclease</keyword>
<evidence type="ECO:0000256" key="1">
    <source>
        <dbReference type="ARBA" id="ARBA00022839"/>
    </source>
</evidence>
<keyword evidence="3" id="KW-0548">Nucleotidyltransferase</keyword>
<dbReference type="SUPFAM" id="SSF53098">
    <property type="entry name" value="Ribonuclease H-like"/>
    <property type="match status" value="1"/>
</dbReference>
<dbReference type="RefSeq" id="WP_111823055.1">
    <property type="nucleotide sequence ID" value="NZ_CBDERX010000036.1"/>
</dbReference>
<dbReference type="GO" id="GO:0045004">
    <property type="term" value="P:DNA replication proofreading"/>
    <property type="evidence" value="ECO:0007669"/>
    <property type="project" value="TreeGrafter"/>
</dbReference>
<dbReference type="EMBL" id="UAPR01000001">
    <property type="protein sequence ID" value="SPT54945.1"/>
    <property type="molecule type" value="Genomic_DNA"/>
</dbReference>
<evidence type="ECO:0000259" key="2">
    <source>
        <dbReference type="PROSITE" id="PS50164"/>
    </source>
</evidence>
<dbReference type="PANTHER" id="PTHR30231">
    <property type="entry name" value="DNA POLYMERASE III SUBUNIT EPSILON"/>
    <property type="match status" value="1"/>
</dbReference>
<organism evidence="3 4">
    <name type="scientific">Schaalia odontolytica</name>
    <dbReference type="NCBI Taxonomy" id="1660"/>
    <lineage>
        <taxon>Bacteria</taxon>
        <taxon>Bacillati</taxon>
        <taxon>Actinomycetota</taxon>
        <taxon>Actinomycetes</taxon>
        <taxon>Actinomycetales</taxon>
        <taxon>Actinomycetaceae</taxon>
        <taxon>Schaalia</taxon>
    </lineage>
</organism>
<feature type="domain" description="GIY-YIG" evidence="2">
    <location>
        <begin position="259"/>
        <end position="337"/>
    </location>
</feature>
<dbReference type="CDD" id="cd10434">
    <property type="entry name" value="GIY-YIG_UvrC_Cho"/>
    <property type="match status" value="1"/>
</dbReference>
<dbReference type="CDD" id="cd06127">
    <property type="entry name" value="DEDDh"/>
    <property type="match status" value="1"/>
</dbReference>
<dbReference type="OrthoDB" id="9803913at2"/>
<dbReference type="InterPro" id="IPR012337">
    <property type="entry name" value="RNaseH-like_sf"/>
</dbReference>
<dbReference type="InterPro" id="IPR047296">
    <property type="entry name" value="GIY-YIG_UvrC_Cho"/>
</dbReference>
<dbReference type="SMART" id="SM00479">
    <property type="entry name" value="EXOIII"/>
    <property type="match status" value="1"/>
</dbReference>
<name>A0A2X0U3W1_9ACTO</name>
<evidence type="ECO:0000313" key="4">
    <source>
        <dbReference type="Proteomes" id="UP000250192"/>
    </source>
</evidence>
<dbReference type="NCBIfam" id="TIGR00573">
    <property type="entry name" value="dnaq"/>
    <property type="match status" value="1"/>
</dbReference>
<reference evidence="3 4" key="1">
    <citation type="submission" date="2018-06" db="EMBL/GenBank/DDBJ databases">
        <authorList>
            <consortium name="Pathogen Informatics"/>
            <person name="Doyle S."/>
        </authorList>
    </citation>
    <scope>NUCLEOTIDE SEQUENCE [LARGE SCALE GENOMIC DNA]</scope>
    <source>
        <strain evidence="3 4">NCTC9935</strain>
    </source>
</reference>
<dbReference type="EC" id="2.7.7.7" evidence="3"/>
<dbReference type="GO" id="GO:0003887">
    <property type="term" value="F:DNA-directed DNA polymerase activity"/>
    <property type="evidence" value="ECO:0007669"/>
    <property type="project" value="UniProtKB-EC"/>
</dbReference>
<keyword evidence="4" id="KW-1185">Reference proteome</keyword>
<keyword evidence="1" id="KW-0540">Nuclease</keyword>
<dbReference type="InterPro" id="IPR035901">
    <property type="entry name" value="GIY-YIG_endonuc_sf"/>
</dbReference>
<dbReference type="Gene3D" id="3.40.1440.10">
    <property type="entry name" value="GIY-YIG endonuclease"/>
    <property type="match status" value="1"/>
</dbReference>
<dbReference type="PANTHER" id="PTHR30231:SF41">
    <property type="entry name" value="DNA POLYMERASE III SUBUNIT EPSILON"/>
    <property type="match status" value="1"/>
</dbReference>
<dbReference type="Pfam" id="PF00929">
    <property type="entry name" value="RNase_T"/>
    <property type="match status" value="1"/>
</dbReference>
<dbReference type="GO" id="GO:0008408">
    <property type="term" value="F:3'-5' exonuclease activity"/>
    <property type="evidence" value="ECO:0007669"/>
    <property type="project" value="TreeGrafter"/>
</dbReference>
<keyword evidence="1" id="KW-0378">Hydrolase</keyword>
<sequence length="577" mass="61772">MTKRTPVRNCGKTIAPGESARPFARSVVSDALTRASSVELAPSLEAVGTPASSGHWVVVDLETTGLGAGAEITEIGAVRLRDGAVADEFSSLVKPSRPIPPFITSLTGITPAMVADAEAIATVLQRFMDWSGLGTQGSPVLVAHNTAFDVGFLRRAARASSLPWPKVRVVDTLALARLALPRPLVRNHKLGTVASYFGTATVPGHRALGDARATAEILLGFIDLLSGAGVTDVEDLIALTEQAPSRRPSTPPFVSALPSSPGVYHFVDAAGDTLYVGSASSLRSRVGSYYTKAEKRPKVQRMVSLASGVRHYPTSSVLEARIRELRDIKALTPPYNSASRRQGSQHWVVAEDGLPRVVARVMLTELARALGPFGTRAHAQRAAAAIERVLAQVEPDHAHEILDEAMEASTLRVPHALTNVMERLSAQGLFEPAAAARDDLSAYMTGVERSTMRPILAAPRIVWGTRRDGGEPGWILHVASHGRHINSVVVPPRSDPSPWIDVLSSTRPLETDGMAAQAASWAETALLCAELCREGTRLVEWNGPLPWSQPTNSPLSDGRLRDLLAHATAHRLFDPRS</sequence>
<dbReference type="InterPro" id="IPR036397">
    <property type="entry name" value="RNaseH_sf"/>
</dbReference>
<dbReference type="Gene3D" id="3.30.420.10">
    <property type="entry name" value="Ribonuclease H-like superfamily/Ribonuclease H"/>
    <property type="match status" value="1"/>
</dbReference>
<dbReference type="GeneID" id="93757269"/>
<dbReference type="PROSITE" id="PS50164">
    <property type="entry name" value="GIY_YIG"/>
    <property type="match status" value="1"/>
</dbReference>
<dbReference type="FunFam" id="3.30.420.10:FF:000045">
    <property type="entry name" value="3'-5' exonuclease DinG"/>
    <property type="match status" value="1"/>
</dbReference>
<dbReference type="InterPro" id="IPR000305">
    <property type="entry name" value="GIY-YIG_endonuc"/>
</dbReference>
<dbReference type="InterPro" id="IPR013520">
    <property type="entry name" value="Ribonucl_H"/>
</dbReference>
<dbReference type="GO" id="GO:0006289">
    <property type="term" value="P:nucleotide-excision repair"/>
    <property type="evidence" value="ECO:0007669"/>
    <property type="project" value="InterPro"/>
</dbReference>
<keyword evidence="3" id="KW-0808">Transferase</keyword>
<proteinExistence type="predicted"/>